<evidence type="ECO:0000313" key="3">
    <source>
        <dbReference type="EMBL" id="CAI9937438.1"/>
    </source>
</evidence>
<organism evidence="3">
    <name type="scientific">Hexamita inflata</name>
    <dbReference type="NCBI Taxonomy" id="28002"/>
    <lineage>
        <taxon>Eukaryota</taxon>
        <taxon>Metamonada</taxon>
        <taxon>Diplomonadida</taxon>
        <taxon>Hexamitidae</taxon>
        <taxon>Hexamitinae</taxon>
        <taxon>Hexamita</taxon>
    </lineage>
</organism>
<reference evidence="4 5" key="2">
    <citation type="submission" date="2024-07" db="EMBL/GenBank/DDBJ databases">
        <authorList>
            <person name="Akdeniz Z."/>
        </authorList>
    </citation>
    <scope>NUCLEOTIDE SEQUENCE [LARGE SCALE GENOMIC DNA]</scope>
</reference>
<dbReference type="Proteomes" id="UP001642409">
    <property type="component" value="Unassembled WGS sequence"/>
</dbReference>
<evidence type="ECO:0000313" key="4">
    <source>
        <dbReference type="EMBL" id="CAL6030865.1"/>
    </source>
</evidence>
<evidence type="ECO:0000256" key="1">
    <source>
        <dbReference type="SAM" id="MobiDB-lite"/>
    </source>
</evidence>
<dbReference type="EMBL" id="CAXDID020000118">
    <property type="protein sequence ID" value="CAL6030865.1"/>
    <property type="molecule type" value="Genomic_DNA"/>
</dbReference>
<evidence type="ECO:0000313" key="5">
    <source>
        <dbReference type="Proteomes" id="UP001642409"/>
    </source>
</evidence>
<feature type="compositionally biased region" description="Basic and acidic residues" evidence="1">
    <location>
        <begin position="35"/>
        <end position="50"/>
    </location>
</feature>
<dbReference type="EMBL" id="CATOUU010000646">
    <property type="protein sequence ID" value="CAI9937438.1"/>
    <property type="molecule type" value="Genomic_DNA"/>
</dbReference>
<dbReference type="AlphaFoldDB" id="A0AA86UDK7"/>
<feature type="transmembrane region" description="Helical" evidence="2">
    <location>
        <begin position="84"/>
        <end position="107"/>
    </location>
</feature>
<reference evidence="3" key="1">
    <citation type="submission" date="2023-06" db="EMBL/GenBank/DDBJ databases">
        <authorList>
            <person name="Kurt Z."/>
        </authorList>
    </citation>
    <scope>NUCLEOTIDE SEQUENCE</scope>
</reference>
<evidence type="ECO:0000256" key="2">
    <source>
        <dbReference type="SAM" id="Phobius"/>
    </source>
</evidence>
<feature type="region of interest" description="Disordered" evidence="1">
    <location>
        <begin position="27"/>
        <end position="50"/>
    </location>
</feature>
<comment type="caution">
    <text evidence="3">The sequence shown here is derived from an EMBL/GenBank/DDBJ whole genome shotgun (WGS) entry which is preliminary data.</text>
</comment>
<keyword evidence="2" id="KW-0812">Transmembrane</keyword>
<keyword evidence="2" id="KW-1133">Transmembrane helix</keyword>
<accession>A0AA86UDK7</accession>
<keyword evidence="5" id="KW-1185">Reference proteome</keyword>
<keyword evidence="2" id="KW-0472">Membrane</keyword>
<gene>
    <name evidence="3" type="ORF">HINF_LOCUS25083</name>
    <name evidence="4" type="ORF">HINF_LOCUS33730</name>
</gene>
<sequence>MDRKQKFTKKQPRHRIKLMKQCINRFKTTNQPPCEKTERSNEQKQTEKREPVSEMTILSYNLLSYCVNYNRNVPNKIYLQKYSAVHVLTLSVLIHVLCRVYCSTVFLNLNEFNLLKIIIIQLTILYVMDIEYQLELVR</sequence>
<proteinExistence type="predicted"/>
<name>A0AA86UDK7_9EUKA</name>
<protein>
    <submittedName>
        <fullName evidence="4">Hypothetical_protein</fullName>
    </submittedName>
</protein>